<dbReference type="InterPro" id="IPR036388">
    <property type="entry name" value="WH-like_DNA-bd_sf"/>
</dbReference>
<dbReference type="SUPFAM" id="SSF46785">
    <property type="entry name" value="Winged helix' DNA-binding domain"/>
    <property type="match status" value="1"/>
</dbReference>
<accession>A0A935C7N2</accession>
<reference evidence="1" key="1">
    <citation type="submission" date="2021-01" db="EMBL/GenBank/DDBJ databases">
        <title>Genome public.</title>
        <authorList>
            <person name="Liu C."/>
            <person name="Sun Q."/>
        </authorList>
    </citation>
    <scope>NUCLEOTIDE SEQUENCE</scope>
    <source>
        <strain evidence="1">M6</strain>
    </source>
</reference>
<protein>
    <submittedName>
        <fullName evidence="1">Helix-turn-helix domain-containing protein</fullName>
    </submittedName>
</protein>
<organism evidence="1 2">
    <name type="scientific">Ruminococcus difficilis</name>
    <dbReference type="NCBI Taxonomy" id="2763069"/>
    <lineage>
        <taxon>Bacteria</taxon>
        <taxon>Bacillati</taxon>
        <taxon>Bacillota</taxon>
        <taxon>Clostridia</taxon>
        <taxon>Eubacteriales</taxon>
        <taxon>Oscillospiraceae</taxon>
        <taxon>Ruminococcus</taxon>
    </lineage>
</organism>
<dbReference type="AlphaFoldDB" id="A0A935C7N2"/>
<proteinExistence type="predicted"/>
<evidence type="ECO:0000313" key="2">
    <source>
        <dbReference type="Proteomes" id="UP000633365"/>
    </source>
</evidence>
<dbReference type="RefSeq" id="WP_201428870.1">
    <property type="nucleotide sequence ID" value="NZ_JAEQMG010000187.1"/>
</dbReference>
<name>A0A935C7N2_9FIRM</name>
<dbReference type="EMBL" id="JAEQMG010000187">
    <property type="protein sequence ID" value="MBK6090198.1"/>
    <property type="molecule type" value="Genomic_DNA"/>
</dbReference>
<dbReference type="Gene3D" id="1.10.10.10">
    <property type="entry name" value="Winged helix-like DNA-binding domain superfamily/Winged helix DNA-binding domain"/>
    <property type="match status" value="1"/>
</dbReference>
<gene>
    <name evidence="1" type="ORF">JKK62_16370</name>
</gene>
<dbReference type="Pfam" id="PF13730">
    <property type="entry name" value="HTH_36"/>
    <property type="match status" value="1"/>
</dbReference>
<keyword evidence="2" id="KW-1185">Reference proteome</keyword>
<dbReference type="Proteomes" id="UP000633365">
    <property type="component" value="Unassembled WGS sequence"/>
</dbReference>
<comment type="caution">
    <text evidence="1">The sequence shown here is derived from an EMBL/GenBank/DDBJ whole genome shotgun (WGS) entry which is preliminary data.</text>
</comment>
<evidence type="ECO:0000313" key="1">
    <source>
        <dbReference type="EMBL" id="MBK6090198.1"/>
    </source>
</evidence>
<sequence>MNLPHRAFVVYIYLKDRANKDGVCWPSVNRIAADTKLSAATVRRAVKDLREAKLIETKQRYRYNGENSSLLYTLK</sequence>
<dbReference type="InterPro" id="IPR036390">
    <property type="entry name" value="WH_DNA-bd_sf"/>
</dbReference>